<evidence type="ECO:0000256" key="2">
    <source>
        <dbReference type="SAM" id="SignalP"/>
    </source>
</evidence>
<evidence type="ECO:0000313" key="3">
    <source>
        <dbReference type="EMBL" id="JAW16253.1"/>
    </source>
</evidence>
<keyword evidence="2" id="KW-0732">Signal</keyword>
<proteinExistence type="predicted"/>
<organism evidence="3">
    <name type="scientific">Panstrongylus lignarius</name>
    <dbReference type="NCBI Taxonomy" id="156445"/>
    <lineage>
        <taxon>Eukaryota</taxon>
        <taxon>Metazoa</taxon>
        <taxon>Ecdysozoa</taxon>
        <taxon>Arthropoda</taxon>
        <taxon>Hexapoda</taxon>
        <taxon>Insecta</taxon>
        <taxon>Pterygota</taxon>
        <taxon>Neoptera</taxon>
        <taxon>Paraneoptera</taxon>
        <taxon>Hemiptera</taxon>
        <taxon>Heteroptera</taxon>
        <taxon>Panheteroptera</taxon>
        <taxon>Cimicomorpha</taxon>
        <taxon>Reduviidae</taxon>
        <taxon>Triatominae</taxon>
        <taxon>Panstrongylus</taxon>
    </lineage>
</organism>
<accession>A0A224Y6A0</accession>
<feature type="signal peptide" evidence="2">
    <location>
        <begin position="1"/>
        <end position="24"/>
    </location>
</feature>
<evidence type="ECO:0008006" key="4">
    <source>
        <dbReference type="Google" id="ProtNLM"/>
    </source>
</evidence>
<keyword evidence="1" id="KW-1133">Transmembrane helix</keyword>
<evidence type="ECO:0000256" key="1">
    <source>
        <dbReference type="SAM" id="Phobius"/>
    </source>
</evidence>
<dbReference type="EMBL" id="GFTR01000173">
    <property type="protein sequence ID" value="JAW16253.1"/>
    <property type="molecule type" value="Transcribed_RNA"/>
</dbReference>
<feature type="transmembrane region" description="Helical" evidence="1">
    <location>
        <begin position="34"/>
        <end position="53"/>
    </location>
</feature>
<name>A0A224Y6A0_9HEMI</name>
<keyword evidence="1" id="KW-0812">Transmembrane</keyword>
<protein>
    <recommendedName>
        <fullName evidence="4">Secreted protein</fullName>
    </recommendedName>
</protein>
<keyword evidence="1" id="KW-0472">Membrane</keyword>
<feature type="chain" id="PRO_5012894934" description="Secreted protein" evidence="2">
    <location>
        <begin position="25"/>
        <end position="68"/>
    </location>
</feature>
<dbReference type="AlphaFoldDB" id="A0A224Y6A0"/>
<reference evidence="3" key="1">
    <citation type="journal article" date="2018" name="PLoS Negl. Trop. Dis.">
        <title>An insight into the salivary gland and fat body transcriptome of Panstrongylus lignarius (Hemiptera: Heteroptera), the main vector of Chagas disease in Peru.</title>
        <authorList>
            <person name="Nevoa J.C."/>
            <person name="Mendes M.T."/>
            <person name="da Silva M.V."/>
            <person name="Soares S.C."/>
            <person name="Oliveira C.J.F."/>
            <person name="Ribeiro J.M.C."/>
        </authorList>
    </citation>
    <scope>NUCLEOTIDE SEQUENCE</scope>
</reference>
<sequence>MSLQSCSAALLAALCIMMVRFSTASSSSVLVFRLVFRLISSSIISLNLSQFIFPGIRVGARDVSNGWS</sequence>